<evidence type="ECO:0000313" key="13">
    <source>
        <dbReference type="Proteomes" id="UP001370490"/>
    </source>
</evidence>
<dbReference type="Proteomes" id="UP001370490">
    <property type="component" value="Unassembled WGS sequence"/>
</dbReference>
<evidence type="ECO:0000259" key="11">
    <source>
        <dbReference type="SMART" id="SM00499"/>
    </source>
</evidence>
<dbReference type="Gene3D" id="1.10.110.10">
    <property type="entry name" value="Plant lipid-transfer and hydrophobic proteins"/>
    <property type="match status" value="1"/>
</dbReference>
<organism evidence="12 13">
    <name type="scientific">Dillenia turbinata</name>
    <dbReference type="NCBI Taxonomy" id="194707"/>
    <lineage>
        <taxon>Eukaryota</taxon>
        <taxon>Viridiplantae</taxon>
        <taxon>Streptophyta</taxon>
        <taxon>Embryophyta</taxon>
        <taxon>Tracheophyta</taxon>
        <taxon>Spermatophyta</taxon>
        <taxon>Magnoliopsida</taxon>
        <taxon>eudicotyledons</taxon>
        <taxon>Gunneridae</taxon>
        <taxon>Pentapetalae</taxon>
        <taxon>Dilleniales</taxon>
        <taxon>Dilleniaceae</taxon>
        <taxon>Dillenia</taxon>
    </lineage>
</organism>
<sequence length="364" mass="36709">MAFFADGPCFVLTLAIALMVVILPVHGQVSSPCTASMISSFTPCMNYITNSSSNSTSPTADCCNALKTLTSGGMDCLCLIVTGSVPFQMPFNRSLAISLPRACNMAGVPVQCKASGAPVAAPGPVSLAPTLSPSEAPSLSPAGSVSPAAAPESDTSQDVTPASSTVNPEAPTTGTGVRPVLTPSTAVSSLTASPIVLLSSFGVLLRKRLADLPILFPPAIPTEQPRRFEPTPGLVSVPIPAQPTAPVAPALGLPVQPSSPQVNTSSSVAAQPGSIIPQPFEPTPGLVPVPTPAQPTALVAPVLGLPVQPSSPQVNASSSVAAPPGSTMNYNSSSIVTASHGGGKTRISSLEIFLLSMTLHAWVI</sequence>
<evidence type="ECO:0000313" key="12">
    <source>
        <dbReference type="EMBL" id="KAK6929940.1"/>
    </source>
</evidence>
<feature type="region of interest" description="Disordered" evidence="9">
    <location>
        <begin position="130"/>
        <end position="180"/>
    </location>
</feature>
<comment type="similarity">
    <text evidence="2">Belongs to the plant LTP family.</text>
</comment>
<dbReference type="FunFam" id="1.10.110.10:FF:000001">
    <property type="entry name" value="Bifunctional inhibitor/lipid-transfer protein/seed storage 2S albumin superfamily protein"/>
    <property type="match status" value="1"/>
</dbReference>
<evidence type="ECO:0000256" key="9">
    <source>
        <dbReference type="SAM" id="MobiDB-lite"/>
    </source>
</evidence>
<accession>A0AAN8ZCJ2</accession>
<feature type="domain" description="Bifunctional inhibitor/plant lipid transfer protein/seed storage helical" evidence="11">
    <location>
        <begin position="33"/>
        <end position="112"/>
    </location>
</feature>
<keyword evidence="13" id="KW-1185">Reference proteome</keyword>
<feature type="compositionally biased region" description="Low complexity" evidence="9">
    <location>
        <begin position="130"/>
        <end position="153"/>
    </location>
</feature>
<dbReference type="InterPro" id="IPR016140">
    <property type="entry name" value="Bifunc_inhib/LTP/seed_store"/>
</dbReference>
<dbReference type="SMART" id="SM00499">
    <property type="entry name" value="AAI"/>
    <property type="match status" value="1"/>
</dbReference>
<feature type="chain" id="PRO_5042812325" evidence="10">
    <location>
        <begin position="28"/>
        <end position="364"/>
    </location>
</feature>
<dbReference type="CDD" id="cd00010">
    <property type="entry name" value="AAI_LTSS"/>
    <property type="match status" value="1"/>
</dbReference>
<feature type="signal peptide" evidence="10">
    <location>
        <begin position="1"/>
        <end position="27"/>
    </location>
</feature>
<dbReference type="GO" id="GO:0098552">
    <property type="term" value="C:side of membrane"/>
    <property type="evidence" value="ECO:0007669"/>
    <property type="project" value="UniProtKB-KW"/>
</dbReference>
<keyword evidence="4" id="KW-0336">GPI-anchor</keyword>
<dbReference type="Pfam" id="PF14368">
    <property type="entry name" value="LTP_2"/>
    <property type="match status" value="1"/>
</dbReference>
<evidence type="ECO:0000256" key="7">
    <source>
        <dbReference type="ARBA" id="ARBA00023180"/>
    </source>
</evidence>
<dbReference type="AlphaFoldDB" id="A0AAN8ZCJ2"/>
<evidence type="ECO:0000256" key="10">
    <source>
        <dbReference type="SAM" id="SignalP"/>
    </source>
</evidence>
<comment type="subcellular location">
    <subcellularLocation>
        <location evidence="1">Cell membrane</location>
        <topology evidence="1">Lipid-anchor</topology>
        <topology evidence="1">GPI-anchor</topology>
    </subcellularLocation>
</comment>
<evidence type="ECO:0000256" key="6">
    <source>
        <dbReference type="ARBA" id="ARBA00023157"/>
    </source>
</evidence>
<evidence type="ECO:0000256" key="4">
    <source>
        <dbReference type="ARBA" id="ARBA00022622"/>
    </source>
</evidence>
<keyword evidence="7" id="KW-0325">Glycoprotein</keyword>
<evidence type="ECO:0000256" key="8">
    <source>
        <dbReference type="ARBA" id="ARBA00023288"/>
    </source>
</evidence>
<keyword evidence="8" id="KW-0449">Lipoprotein</keyword>
<reference evidence="12 13" key="1">
    <citation type="submission" date="2023-12" db="EMBL/GenBank/DDBJ databases">
        <title>A high-quality genome assembly for Dillenia turbinata (Dilleniales).</title>
        <authorList>
            <person name="Chanderbali A."/>
        </authorList>
    </citation>
    <scope>NUCLEOTIDE SEQUENCE [LARGE SCALE GENOMIC DNA]</scope>
    <source>
        <strain evidence="12">LSX21</strain>
        <tissue evidence="12">Leaf</tissue>
    </source>
</reference>
<dbReference type="GO" id="GO:0005886">
    <property type="term" value="C:plasma membrane"/>
    <property type="evidence" value="ECO:0007669"/>
    <property type="project" value="UniProtKB-SubCell"/>
</dbReference>
<comment type="caution">
    <text evidence="12">The sequence shown here is derived from an EMBL/GenBank/DDBJ whole genome shotgun (WGS) entry which is preliminary data.</text>
</comment>
<dbReference type="SUPFAM" id="SSF47699">
    <property type="entry name" value="Bifunctional inhibitor/lipid-transfer protein/seed storage 2S albumin"/>
    <property type="match status" value="1"/>
</dbReference>
<evidence type="ECO:0000256" key="2">
    <source>
        <dbReference type="ARBA" id="ARBA00009748"/>
    </source>
</evidence>
<evidence type="ECO:0000256" key="1">
    <source>
        <dbReference type="ARBA" id="ARBA00004609"/>
    </source>
</evidence>
<proteinExistence type="inferred from homology"/>
<dbReference type="InterPro" id="IPR036312">
    <property type="entry name" value="Bifun_inhib/LTP/seed_sf"/>
</dbReference>
<keyword evidence="5 10" id="KW-0732">Signal</keyword>
<feature type="compositionally biased region" description="Polar residues" evidence="9">
    <location>
        <begin position="154"/>
        <end position="175"/>
    </location>
</feature>
<keyword evidence="3" id="KW-1003">Cell membrane</keyword>
<keyword evidence="4" id="KW-0472">Membrane</keyword>
<dbReference type="EMBL" id="JBAMMX010000012">
    <property type="protein sequence ID" value="KAK6929940.1"/>
    <property type="molecule type" value="Genomic_DNA"/>
</dbReference>
<dbReference type="InterPro" id="IPR043325">
    <property type="entry name" value="LTSS"/>
</dbReference>
<evidence type="ECO:0000256" key="3">
    <source>
        <dbReference type="ARBA" id="ARBA00022475"/>
    </source>
</evidence>
<protein>
    <submittedName>
        <fullName evidence="12">Bifunctional inhibitor/plant lipid transfer protein/seed storage helical domain</fullName>
    </submittedName>
</protein>
<keyword evidence="6" id="KW-1015">Disulfide bond</keyword>
<dbReference type="PANTHER" id="PTHR33044">
    <property type="entry name" value="BIFUNCTIONAL INHIBITOR/LIPID-TRANSFER PROTEIN/SEED STORAGE 2S ALBUMIN SUPERFAMILY PROTEIN-RELATED"/>
    <property type="match status" value="1"/>
</dbReference>
<evidence type="ECO:0000256" key="5">
    <source>
        <dbReference type="ARBA" id="ARBA00022729"/>
    </source>
</evidence>
<name>A0AAN8ZCJ2_9MAGN</name>
<gene>
    <name evidence="12" type="ORF">RJ641_004034</name>
</gene>